<sequence>MGGKCCYGKKKGGTNEDKWRYTFYTTILFLVIASPFMFKLVNSLLGSVLKICNKNGCPTSVGLLLHSVVFALLLRLLMNFDI</sequence>
<proteinExistence type="predicted"/>
<reference evidence="2" key="1">
    <citation type="submission" date="2024-03" db="EMBL/GenBank/DDBJ databases">
        <title>Eukaryotic viruses encode the ribosomal protein eL40.</title>
        <authorList>
            <person name="Thomy J."/>
            <person name="Schvarcz C.R."/>
            <person name="McBeain K.A."/>
            <person name="Edwards K.F."/>
            <person name="Steward G.F."/>
        </authorList>
    </citation>
    <scope>NUCLEOTIDE SEQUENCE</scope>
    <source>
        <strain evidence="2">FloV-SA2</strain>
    </source>
</reference>
<feature type="transmembrane region" description="Helical" evidence="1">
    <location>
        <begin position="61"/>
        <end position="78"/>
    </location>
</feature>
<evidence type="ECO:0000313" key="2">
    <source>
        <dbReference type="EMBL" id="XDO02358.1"/>
    </source>
</evidence>
<evidence type="ECO:0000256" key="1">
    <source>
        <dbReference type="SAM" id="Phobius"/>
    </source>
</evidence>
<dbReference type="EMBL" id="PP542043">
    <property type="protein sequence ID" value="XDO02358.1"/>
    <property type="molecule type" value="Genomic_DNA"/>
</dbReference>
<keyword evidence="1" id="KW-0812">Transmembrane</keyword>
<accession>A0AB39JG00</accession>
<protein>
    <submittedName>
        <fullName evidence="2">Uncharacterized protein</fullName>
    </submittedName>
</protein>
<keyword evidence="1" id="KW-1133">Transmembrane helix</keyword>
<organism evidence="2">
    <name type="scientific">Florenciella sp. virus SA2</name>
    <dbReference type="NCBI Taxonomy" id="3240092"/>
    <lineage>
        <taxon>Viruses</taxon>
    </lineage>
</organism>
<keyword evidence="1" id="KW-0472">Membrane</keyword>
<name>A0AB39JG00_9VIRU</name>
<gene>
    <name evidence="2" type="ORF">FloV-SA2_00543</name>
</gene>
<feature type="transmembrane region" description="Helical" evidence="1">
    <location>
        <begin position="21"/>
        <end position="41"/>
    </location>
</feature>